<dbReference type="InterPro" id="IPR036397">
    <property type="entry name" value="RNaseH_sf"/>
</dbReference>
<evidence type="ECO:0008006" key="3">
    <source>
        <dbReference type="Google" id="ProtNLM"/>
    </source>
</evidence>
<organism evidence="1 2">
    <name type="scientific">Solanum verrucosum</name>
    <dbReference type="NCBI Taxonomy" id="315347"/>
    <lineage>
        <taxon>Eukaryota</taxon>
        <taxon>Viridiplantae</taxon>
        <taxon>Streptophyta</taxon>
        <taxon>Embryophyta</taxon>
        <taxon>Tracheophyta</taxon>
        <taxon>Spermatophyta</taxon>
        <taxon>Magnoliopsida</taxon>
        <taxon>eudicotyledons</taxon>
        <taxon>Gunneridae</taxon>
        <taxon>Pentapetalae</taxon>
        <taxon>asterids</taxon>
        <taxon>lamiids</taxon>
        <taxon>Solanales</taxon>
        <taxon>Solanaceae</taxon>
        <taxon>Solanoideae</taxon>
        <taxon>Solaneae</taxon>
        <taxon>Solanum</taxon>
    </lineage>
</organism>
<dbReference type="GO" id="GO:0003676">
    <property type="term" value="F:nucleic acid binding"/>
    <property type="evidence" value="ECO:0007669"/>
    <property type="project" value="InterPro"/>
</dbReference>
<sequence>MTKSSNFLSVKTTNSVKSYASLYIREIVQLHEVTLSISVYHTILEVVQKVLGLKVNPSTTFHPQTDGEVECTNQTLEDILRACALDFKGEGVNLLLTGLRLVTLVDRARLSSSIHEEGEKNPREVVNSIES</sequence>
<dbReference type="AlphaFoldDB" id="A0AAF0V2W9"/>
<dbReference type="Gene3D" id="3.30.420.10">
    <property type="entry name" value="Ribonuclease H-like superfamily/Ribonuclease H"/>
    <property type="match status" value="1"/>
</dbReference>
<protein>
    <recommendedName>
        <fullName evidence="3">Integrase catalytic domain-containing protein</fullName>
    </recommendedName>
</protein>
<proteinExistence type="predicted"/>
<dbReference type="InterPro" id="IPR012337">
    <property type="entry name" value="RNaseH-like_sf"/>
</dbReference>
<name>A0AAF0V2W9_SOLVR</name>
<dbReference type="Proteomes" id="UP001234989">
    <property type="component" value="Chromosome 12"/>
</dbReference>
<dbReference type="SUPFAM" id="SSF53098">
    <property type="entry name" value="Ribonuclease H-like"/>
    <property type="match status" value="1"/>
</dbReference>
<accession>A0AAF0V2W9</accession>
<reference evidence="1" key="1">
    <citation type="submission" date="2023-08" db="EMBL/GenBank/DDBJ databases">
        <title>A de novo genome assembly of Solanum verrucosum Schlechtendal, a Mexican diploid species geographically isolated from the other diploid A-genome species in potato relatives.</title>
        <authorList>
            <person name="Hosaka K."/>
        </authorList>
    </citation>
    <scope>NUCLEOTIDE SEQUENCE</scope>
    <source>
        <tissue evidence="1">Young leaves</tissue>
    </source>
</reference>
<evidence type="ECO:0000313" key="2">
    <source>
        <dbReference type="Proteomes" id="UP001234989"/>
    </source>
</evidence>
<gene>
    <name evidence="1" type="ORF">MTR67_051233</name>
</gene>
<keyword evidence="2" id="KW-1185">Reference proteome</keyword>
<dbReference type="EMBL" id="CP133623">
    <property type="protein sequence ID" value="WMV57848.1"/>
    <property type="molecule type" value="Genomic_DNA"/>
</dbReference>
<evidence type="ECO:0000313" key="1">
    <source>
        <dbReference type="EMBL" id="WMV57848.1"/>
    </source>
</evidence>